<evidence type="ECO:0000313" key="4">
    <source>
        <dbReference type="Proteomes" id="UP001500842"/>
    </source>
</evidence>
<protein>
    <recommendedName>
        <fullName evidence="5">Lipoprotein</fullName>
    </recommendedName>
</protein>
<evidence type="ECO:0000256" key="1">
    <source>
        <dbReference type="SAM" id="MobiDB-lite"/>
    </source>
</evidence>
<dbReference type="RefSeq" id="WP_344114280.1">
    <property type="nucleotide sequence ID" value="NZ_BAAAOR010000055.1"/>
</dbReference>
<evidence type="ECO:0008006" key="5">
    <source>
        <dbReference type="Google" id="ProtNLM"/>
    </source>
</evidence>
<comment type="caution">
    <text evidence="3">The sequence shown here is derived from an EMBL/GenBank/DDBJ whole genome shotgun (WGS) entry which is preliminary data.</text>
</comment>
<accession>A0ABN2BXV3</accession>
<feature type="region of interest" description="Disordered" evidence="1">
    <location>
        <begin position="26"/>
        <end position="51"/>
    </location>
</feature>
<feature type="chain" id="PRO_5045588093" description="Lipoprotein" evidence="2">
    <location>
        <begin position="24"/>
        <end position="170"/>
    </location>
</feature>
<organism evidence="3 4">
    <name type="scientific">Nocardioides humi</name>
    <dbReference type="NCBI Taxonomy" id="449461"/>
    <lineage>
        <taxon>Bacteria</taxon>
        <taxon>Bacillati</taxon>
        <taxon>Actinomycetota</taxon>
        <taxon>Actinomycetes</taxon>
        <taxon>Propionibacteriales</taxon>
        <taxon>Nocardioidaceae</taxon>
        <taxon>Nocardioides</taxon>
    </lineage>
</organism>
<proteinExistence type="predicted"/>
<name>A0ABN2BXV3_9ACTN</name>
<dbReference type="EMBL" id="BAAAOR010000055">
    <property type="protein sequence ID" value="GAA1549420.1"/>
    <property type="molecule type" value="Genomic_DNA"/>
</dbReference>
<gene>
    <name evidence="3" type="ORF">GCM10009788_59040</name>
</gene>
<keyword evidence="2" id="KW-0732">Signal</keyword>
<dbReference type="PROSITE" id="PS51257">
    <property type="entry name" value="PROKAR_LIPOPROTEIN"/>
    <property type="match status" value="1"/>
</dbReference>
<sequence length="170" mass="17193">MRAPGFSAACAVAAAVLALSGCSAPQRPDAGKEQVAPPGRTSGVAIDTSGGVVLGKTPGQPPEEFAGVQHRLPKGAALRNVPALYEQVALTGCAAKADGWRAEGTADNADPEALTFAVVVFFTDPQARIVDSATTTVAVAPGGSGTWTAEREFEAPAGTRCVVRAVHQAK</sequence>
<evidence type="ECO:0000313" key="3">
    <source>
        <dbReference type="EMBL" id="GAA1549420.1"/>
    </source>
</evidence>
<dbReference type="Proteomes" id="UP001500842">
    <property type="component" value="Unassembled WGS sequence"/>
</dbReference>
<keyword evidence="4" id="KW-1185">Reference proteome</keyword>
<evidence type="ECO:0000256" key="2">
    <source>
        <dbReference type="SAM" id="SignalP"/>
    </source>
</evidence>
<reference evidence="3 4" key="1">
    <citation type="journal article" date="2019" name="Int. J. Syst. Evol. Microbiol.">
        <title>The Global Catalogue of Microorganisms (GCM) 10K type strain sequencing project: providing services to taxonomists for standard genome sequencing and annotation.</title>
        <authorList>
            <consortium name="The Broad Institute Genomics Platform"/>
            <consortium name="The Broad Institute Genome Sequencing Center for Infectious Disease"/>
            <person name="Wu L."/>
            <person name="Ma J."/>
        </authorList>
    </citation>
    <scope>NUCLEOTIDE SEQUENCE [LARGE SCALE GENOMIC DNA]</scope>
    <source>
        <strain evidence="3 4">JCM 14942</strain>
    </source>
</reference>
<feature type="signal peptide" evidence="2">
    <location>
        <begin position="1"/>
        <end position="23"/>
    </location>
</feature>